<evidence type="ECO:0000313" key="8">
    <source>
        <dbReference type="Proteomes" id="UP000007797"/>
    </source>
</evidence>
<dbReference type="InterPro" id="IPR026046">
    <property type="entry name" value="UBIAD1"/>
</dbReference>
<evidence type="ECO:0000313" key="7">
    <source>
        <dbReference type="EMBL" id="EGG17927.1"/>
    </source>
</evidence>
<feature type="transmembrane region" description="Helical" evidence="6">
    <location>
        <begin position="345"/>
        <end position="362"/>
    </location>
</feature>
<dbReference type="PANTHER" id="PTHR13929">
    <property type="entry name" value="1,4-DIHYDROXY-2-NAPHTHOATE OCTAPRENYLTRANSFERASE"/>
    <property type="match status" value="1"/>
</dbReference>
<protein>
    <recommendedName>
        <fullName evidence="9">UbiA prenyltransferase family protein</fullName>
    </recommendedName>
</protein>
<dbReference type="Proteomes" id="UP000007797">
    <property type="component" value="Unassembled WGS sequence"/>
</dbReference>
<dbReference type="GO" id="GO:0004659">
    <property type="term" value="F:prenyltransferase activity"/>
    <property type="evidence" value="ECO:0007669"/>
    <property type="project" value="InterPro"/>
</dbReference>
<dbReference type="GO" id="GO:0042371">
    <property type="term" value="P:vitamin K biosynthetic process"/>
    <property type="evidence" value="ECO:0007669"/>
    <property type="project" value="TreeGrafter"/>
</dbReference>
<comment type="subcellular location">
    <subcellularLocation>
        <location evidence="1">Membrane</location>
        <topology evidence="1">Multi-pass membrane protein</topology>
    </subcellularLocation>
</comment>
<dbReference type="AlphaFoldDB" id="F4Q534"/>
<keyword evidence="8" id="KW-1185">Reference proteome</keyword>
<dbReference type="CDD" id="cd13962">
    <property type="entry name" value="PT_UbiA_UBIAD1"/>
    <property type="match status" value="1"/>
</dbReference>
<dbReference type="GO" id="GO:0009234">
    <property type="term" value="P:menaquinone biosynthetic process"/>
    <property type="evidence" value="ECO:0007669"/>
    <property type="project" value="TreeGrafter"/>
</dbReference>
<dbReference type="STRING" id="1054147.F4Q534"/>
<feature type="transmembrane region" description="Helical" evidence="6">
    <location>
        <begin position="185"/>
        <end position="205"/>
    </location>
</feature>
<dbReference type="KEGG" id="dfa:DFA_08928"/>
<feature type="transmembrane region" description="Helical" evidence="6">
    <location>
        <begin position="152"/>
        <end position="179"/>
    </location>
</feature>
<name>F4Q534_CACFS</name>
<keyword evidence="3 6" id="KW-0812">Transmembrane</keyword>
<dbReference type="InterPro" id="IPR000537">
    <property type="entry name" value="UbiA_prenyltransferase"/>
</dbReference>
<dbReference type="PANTHER" id="PTHR13929:SF0">
    <property type="entry name" value="UBIA PRENYLTRANSFERASE DOMAIN-CONTAINING PROTEIN 1"/>
    <property type="match status" value="1"/>
</dbReference>
<evidence type="ECO:0000256" key="5">
    <source>
        <dbReference type="ARBA" id="ARBA00023136"/>
    </source>
</evidence>
<dbReference type="GO" id="GO:0016020">
    <property type="term" value="C:membrane"/>
    <property type="evidence" value="ECO:0007669"/>
    <property type="project" value="UniProtKB-SubCell"/>
</dbReference>
<dbReference type="GeneID" id="14868787"/>
<dbReference type="OrthoDB" id="203513at2759"/>
<feature type="transmembrane region" description="Helical" evidence="6">
    <location>
        <begin position="217"/>
        <end position="240"/>
    </location>
</feature>
<proteinExistence type="predicted"/>
<organism evidence="7 8">
    <name type="scientific">Cavenderia fasciculata</name>
    <name type="common">Slime mold</name>
    <name type="synonym">Dictyostelium fasciculatum</name>
    <dbReference type="NCBI Taxonomy" id="261658"/>
    <lineage>
        <taxon>Eukaryota</taxon>
        <taxon>Amoebozoa</taxon>
        <taxon>Evosea</taxon>
        <taxon>Eumycetozoa</taxon>
        <taxon>Dictyostelia</taxon>
        <taxon>Acytosteliales</taxon>
        <taxon>Cavenderiaceae</taxon>
        <taxon>Cavenderia</taxon>
    </lineage>
</organism>
<evidence type="ECO:0000256" key="6">
    <source>
        <dbReference type="SAM" id="Phobius"/>
    </source>
</evidence>
<evidence type="ECO:0000256" key="4">
    <source>
        <dbReference type="ARBA" id="ARBA00022989"/>
    </source>
</evidence>
<dbReference type="Pfam" id="PF01040">
    <property type="entry name" value="UbiA"/>
    <property type="match status" value="1"/>
</dbReference>
<dbReference type="RefSeq" id="XP_004356411.1">
    <property type="nucleotide sequence ID" value="XM_004356358.1"/>
</dbReference>
<dbReference type="EMBL" id="GL883021">
    <property type="protein sequence ID" value="EGG17927.1"/>
    <property type="molecule type" value="Genomic_DNA"/>
</dbReference>
<dbReference type="OMA" id="TFNRYED"/>
<reference evidence="8" key="1">
    <citation type="journal article" date="2011" name="Genome Res.">
        <title>Phylogeny-wide analysis of social amoeba genomes highlights ancient origins for complex intercellular communication.</title>
        <authorList>
            <person name="Heidel A.J."/>
            <person name="Lawal H.M."/>
            <person name="Felder M."/>
            <person name="Schilde C."/>
            <person name="Helps N.R."/>
            <person name="Tunggal B."/>
            <person name="Rivero F."/>
            <person name="John U."/>
            <person name="Schleicher M."/>
            <person name="Eichinger L."/>
            <person name="Platzer M."/>
            <person name="Noegel A.A."/>
            <person name="Schaap P."/>
            <person name="Gloeckner G."/>
        </authorList>
    </citation>
    <scope>NUCLEOTIDE SEQUENCE [LARGE SCALE GENOMIC DNA]</scope>
    <source>
        <strain evidence="8">SH3</strain>
    </source>
</reference>
<feature type="transmembrane region" description="Helical" evidence="6">
    <location>
        <begin position="246"/>
        <end position="263"/>
    </location>
</feature>
<evidence type="ECO:0000256" key="2">
    <source>
        <dbReference type="ARBA" id="ARBA00022679"/>
    </source>
</evidence>
<accession>F4Q534</accession>
<evidence type="ECO:0000256" key="3">
    <source>
        <dbReference type="ARBA" id="ARBA00022692"/>
    </source>
</evidence>
<keyword evidence="5 6" id="KW-0472">Membrane</keyword>
<evidence type="ECO:0008006" key="9">
    <source>
        <dbReference type="Google" id="ProtNLM"/>
    </source>
</evidence>
<gene>
    <name evidence="7" type="ORF">DFA_08928</name>
</gene>
<evidence type="ECO:0000256" key="1">
    <source>
        <dbReference type="ARBA" id="ARBA00004141"/>
    </source>
</evidence>
<keyword evidence="2" id="KW-0808">Transferase</keyword>
<sequence>MTIFKSSFNFVLFILYSNHHKFNYLAIHTMSTITKLRSASTTKIHNLLGEQQENASVNKILETQKPSIIQPNLKSYLKAFRPWSLKAATSSAILGAAIAYHHSGKFNLTSLVFTTLLSVSLQILCNLFNSYNDFVNEVDKDEHSHDRTMFDYGLTVQHIVGLNGISIVVSMLSLIVIMFSVGDPILIKELIIPYSIVAFLLATYYTSNPLKLKYSALGDATIFVSYGPVLCVLSFIIQARYFDWDAIYYSLPSTLVFTAVVHINNSRDSITDAQAGVRTIANFIGPQNSFYLLLIYYSVACLVLSLIAIEKNSLMMILPLITLPKAYDICKKLFDKRWKSLDSEGASFGFMFALVQSFVFFLNQ</sequence>
<feature type="transmembrane region" description="Helical" evidence="6">
    <location>
        <begin position="290"/>
        <end position="309"/>
    </location>
</feature>
<keyword evidence="4 6" id="KW-1133">Transmembrane helix</keyword>